<proteinExistence type="predicted"/>
<accession>A0A426YZ34</accession>
<organism evidence="1 2">
    <name type="scientific">Ensete ventricosum</name>
    <name type="common">Abyssinian banana</name>
    <name type="synonym">Musa ensete</name>
    <dbReference type="NCBI Taxonomy" id="4639"/>
    <lineage>
        <taxon>Eukaryota</taxon>
        <taxon>Viridiplantae</taxon>
        <taxon>Streptophyta</taxon>
        <taxon>Embryophyta</taxon>
        <taxon>Tracheophyta</taxon>
        <taxon>Spermatophyta</taxon>
        <taxon>Magnoliopsida</taxon>
        <taxon>Liliopsida</taxon>
        <taxon>Zingiberales</taxon>
        <taxon>Musaceae</taxon>
        <taxon>Ensete</taxon>
    </lineage>
</organism>
<dbReference type="EMBL" id="AMZH03009382">
    <property type="protein sequence ID" value="RRT56973.1"/>
    <property type="molecule type" value="Genomic_DNA"/>
</dbReference>
<name>A0A426YZ34_ENSVE</name>
<dbReference type="Proteomes" id="UP000287651">
    <property type="component" value="Unassembled WGS sequence"/>
</dbReference>
<gene>
    <name evidence="1" type="ORF">B296_00047526</name>
</gene>
<dbReference type="AlphaFoldDB" id="A0A426YZ34"/>
<evidence type="ECO:0000313" key="1">
    <source>
        <dbReference type="EMBL" id="RRT56973.1"/>
    </source>
</evidence>
<comment type="caution">
    <text evidence="1">The sequence shown here is derived from an EMBL/GenBank/DDBJ whole genome shotgun (WGS) entry which is preliminary data.</text>
</comment>
<protein>
    <submittedName>
        <fullName evidence="1">Uncharacterized protein</fullName>
    </submittedName>
</protein>
<reference evidence="1 2" key="1">
    <citation type="journal article" date="2014" name="Agronomy (Basel)">
        <title>A Draft Genome Sequence for Ensete ventricosum, the Drought-Tolerant Tree Against Hunger.</title>
        <authorList>
            <person name="Harrison J."/>
            <person name="Moore K.A."/>
            <person name="Paszkiewicz K."/>
            <person name="Jones T."/>
            <person name="Grant M."/>
            <person name="Ambacheew D."/>
            <person name="Muzemil S."/>
            <person name="Studholme D.J."/>
        </authorList>
    </citation>
    <scope>NUCLEOTIDE SEQUENCE [LARGE SCALE GENOMIC DNA]</scope>
</reference>
<sequence>MLGNRVLHLAERSCSSSSSSSSVVDEMEVRCRECRKREQHYYWNHFEATKKRFFKVLIADFSRELVSCLCFGLTSNRVAQSDDDDMLITRHFFLAEHPEEVCAALQGLTGGC</sequence>
<evidence type="ECO:0000313" key="2">
    <source>
        <dbReference type="Proteomes" id="UP000287651"/>
    </source>
</evidence>